<feature type="region of interest" description="Disordered" evidence="1">
    <location>
        <begin position="86"/>
        <end position="127"/>
    </location>
</feature>
<evidence type="ECO:0000256" key="1">
    <source>
        <dbReference type="SAM" id="MobiDB-lite"/>
    </source>
</evidence>
<reference evidence="2" key="1">
    <citation type="journal article" date="2022" name="bioRxiv">
        <title>Sequencing and chromosome-scale assembly of the giantPleurodeles waltlgenome.</title>
        <authorList>
            <person name="Brown T."/>
            <person name="Elewa A."/>
            <person name="Iarovenko S."/>
            <person name="Subramanian E."/>
            <person name="Araus A.J."/>
            <person name="Petzold A."/>
            <person name="Susuki M."/>
            <person name="Suzuki K.-i.T."/>
            <person name="Hayashi T."/>
            <person name="Toyoda A."/>
            <person name="Oliveira C."/>
            <person name="Osipova E."/>
            <person name="Leigh N.D."/>
            <person name="Simon A."/>
            <person name="Yun M.H."/>
        </authorList>
    </citation>
    <scope>NUCLEOTIDE SEQUENCE</scope>
    <source>
        <strain evidence="2">20211129_DDA</strain>
        <tissue evidence="2">Liver</tissue>
    </source>
</reference>
<keyword evidence="3" id="KW-1185">Reference proteome</keyword>
<gene>
    <name evidence="2" type="ORF">NDU88_006200</name>
</gene>
<dbReference type="Proteomes" id="UP001066276">
    <property type="component" value="Chromosome 1_2"/>
</dbReference>
<dbReference type="EMBL" id="JANPWB010000002">
    <property type="protein sequence ID" value="KAJ1210838.1"/>
    <property type="molecule type" value="Genomic_DNA"/>
</dbReference>
<evidence type="ECO:0000313" key="3">
    <source>
        <dbReference type="Proteomes" id="UP001066276"/>
    </source>
</evidence>
<dbReference type="AlphaFoldDB" id="A0AAV7WBT6"/>
<feature type="compositionally biased region" description="Polar residues" evidence="1">
    <location>
        <begin position="86"/>
        <end position="105"/>
    </location>
</feature>
<accession>A0AAV7WBT6</accession>
<name>A0AAV7WBT6_PLEWA</name>
<proteinExistence type="predicted"/>
<sequence length="127" mass="13170">MCRGGSLGLRGPSDSSSAGAATCAVTCFRAQRASLWLYMISRPVDRPHLSPNRQAHLKAPAPSHDPPIPSHAPQRVLTSTLVTGRCSASASPANHGSVTPNSNTVHYGRGSTPGPTARSRRSSVGSC</sequence>
<protein>
    <submittedName>
        <fullName evidence="2">Uncharacterized protein</fullName>
    </submittedName>
</protein>
<comment type="caution">
    <text evidence="2">The sequence shown here is derived from an EMBL/GenBank/DDBJ whole genome shotgun (WGS) entry which is preliminary data.</text>
</comment>
<feature type="region of interest" description="Disordered" evidence="1">
    <location>
        <begin position="45"/>
        <end position="72"/>
    </location>
</feature>
<organism evidence="2 3">
    <name type="scientific">Pleurodeles waltl</name>
    <name type="common">Iberian ribbed newt</name>
    <dbReference type="NCBI Taxonomy" id="8319"/>
    <lineage>
        <taxon>Eukaryota</taxon>
        <taxon>Metazoa</taxon>
        <taxon>Chordata</taxon>
        <taxon>Craniata</taxon>
        <taxon>Vertebrata</taxon>
        <taxon>Euteleostomi</taxon>
        <taxon>Amphibia</taxon>
        <taxon>Batrachia</taxon>
        <taxon>Caudata</taxon>
        <taxon>Salamandroidea</taxon>
        <taxon>Salamandridae</taxon>
        <taxon>Pleurodelinae</taxon>
        <taxon>Pleurodeles</taxon>
    </lineage>
</organism>
<evidence type="ECO:0000313" key="2">
    <source>
        <dbReference type="EMBL" id="KAJ1210838.1"/>
    </source>
</evidence>